<sequence>METEDIDFEREERRKRREERRRMREAARAAEKAAAEAAIEVSNHVPNPDQGEEPHVERRRRPINDEGEVQLIDEQPAVMNGHVTDKPHVSVWSSSTTVIVNNGAMVTNKVTVEQKNEETEKKQQRPLQRRRTMQLVAAKEGEEDKTEFAEMHERLKQDDEQRMKELWEQRQAERERKSMELLELAERREKRKREREAENVARLEKEKEIKEKLEEEARHRKEQEEIRKEQALEIRRNNENASKNKVIMKIGKHLNLKENIRRAKEDGHKTSSELKRQKEAAMSERVPELDLSDRTSRRELVDVAQDFHARLAITLGTVYDLKQRKKRQNYDINELNARLKTMKNVTNKFNMLSIGQVSRVSRFRDTLAEDQNANTTIKSHYQREREEGSILGRGGVKGRLAMFEQGISHPKTLPSKKKLY</sequence>
<dbReference type="Proteomes" id="UP000694865">
    <property type="component" value="Unplaced"/>
</dbReference>
<feature type="region of interest" description="Disordered" evidence="2">
    <location>
        <begin position="25"/>
        <end position="67"/>
    </location>
</feature>
<organism evidence="3 4">
    <name type="scientific">Saccoglossus kowalevskii</name>
    <name type="common">Acorn worm</name>
    <dbReference type="NCBI Taxonomy" id="10224"/>
    <lineage>
        <taxon>Eukaryota</taxon>
        <taxon>Metazoa</taxon>
        <taxon>Hemichordata</taxon>
        <taxon>Enteropneusta</taxon>
        <taxon>Harrimaniidae</taxon>
        <taxon>Saccoglossus</taxon>
    </lineage>
</organism>
<accession>A0ABM0GYK4</accession>
<reference evidence="4" key="1">
    <citation type="submission" date="2025-08" db="UniProtKB">
        <authorList>
            <consortium name="RefSeq"/>
        </authorList>
    </citation>
    <scope>IDENTIFICATION</scope>
    <source>
        <tissue evidence="4">Testes</tissue>
    </source>
</reference>
<dbReference type="PANTHER" id="PTHR11521:SF1">
    <property type="entry name" value="TROPONIN T, SKELETAL MUSCLE"/>
    <property type="match status" value="1"/>
</dbReference>
<dbReference type="SUPFAM" id="SSF90250">
    <property type="entry name" value="Troponin coil-coiled subunits"/>
    <property type="match status" value="1"/>
</dbReference>
<dbReference type="Gene3D" id="1.20.5.350">
    <property type="match status" value="1"/>
</dbReference>
<evidence type="ECO:0000256" key="1">
    <source>
        <dbReference type="SAM" id="Coils"/>
    </source>
</evidence>
<protein>
    <submittedName>
        <fullName evidence="4">Stress response protein nst-1-like</fullName>
    </submittedName>
</protein>
<feature type="coiled-coil region" evidence="1">
    <location>
        <begin position="186"/>
        <end position="234"/>
    </location>
</feature>
<dbReference type="InterPro" id="IPR027707">
    <property type="entry name" value="TNNT"/>
</dbReference>
<name>A0ABM0GYK4_SACKO</name>
<dbReference type="InterPro" id="IPR038077">
    <property type="entry name" value="Troponin_sf"/>
</dbReference>
<evidence type="ECO:0000256" key="2">
    <source>
        <dbReference type="SAM" id="MobiDB-lite"/>
    </source>
</evidence>
<proteinExistence type="predicted"/>
<gene>
    <name evidence="4" type="primary">LOC100372190</name>
</gene>
<feature type="compositionally biased region" description="Basic and acidic residues" evidence="2">
    <location>
        <begin position="25"/>
        <end position="34"/>
    </location>
</feature>
<feature type="region of interest" description="Disordered" evidence="2">
    <location>
        <begin position="264"/>
        <end position="290"/>
    </location>
</feature>
<dbReference type="RefSeq" id="XP_002740250.1">
    <property type="nucleotide sequence ID" value="XM_002740204.2"/>
</dbReference>
<evidence type="ECO:0000313" key="4">
    <source>
        <dbReference type="RefSeq" id="XP_002740250.1"/>
    </source>
</evidence>
<feature type="region of interest" description="Disordered" evidence="2">
    <location>
        <begin position="1"/>
        <end position="20"/>
    </location>
</feature>
<dbReference type="GeneID" id="100372190"/>
<evidence type="ECO:0000313" key="3">
    <source>
        <dbReference type="Proteomes" id="UP000694865"/>
    </source>
</evidence>
<keyword evidence="3" id="KW-1185">Reference proteome</keyword>
<dbReference type="PANTHER" id="PTHR11521">
    <property type="entry name" value="TROPONIN T"/>
    <property type="match status" value="1"/>
</dbReference>
<keyword evidence="1" id="KW-0175">Coiled coil</keyword>